<dbReference type="Pfam" id="PF00085">
    <property type="entry name" value="Thioredoxin"/>
    <property type="match status" value="2"/>
</dbReference>
<keyword evidence="10 11" id="KW-0676">Redox-active center</keyword>
<keyword evidence="7" id="KW-0256">Endoplasmic reticulum</keyword>
<feature type="region of interest" description="Disordered" evidence="14">
    <location>
        <begin position="467"/>
        <end position="509"/>
    </location>
</feature>
<dbReference type="InterPro" id="IPR017937">
    <property type="entry name" value="Thioredoxin_CS"/>
</dbReference>
<feature type="disulfide bond" description="Redox-active" evidence="11">
    <location>
        <begin position="393"/>
        <end position="396"/>
    </location>
</feature>
<dbReference type="PRINTS" id="PR00421">
    <property type="entry name" value="THIOREDOXIN"/>
</dbReference>
<reference evidence="16" key="1">
    <citation type="submission" date="2020-09" db="EMBL/GenBank/DDBJ databases">
        <authorList>
            <person name="Kikuchi T."/>
        </authorList>
    </citation>
    <scope>NUCLEOTIDE SEQUENCE</scope>
    <source>
        <strain evidence="16">SH1</strain>
    </source>
</reference>
<dbReference type="CDD" id="cd02982">
    <property type="entry name" value="PDI_b'_family"/>
    <property type="match status" value="1"/>
</dbReference>
<feature type="chain" id="PRO_5035956944" description="Protein disulfide-isomerase" evidence="13">
    <location>
        <begin position="20"/>
        <end position="509"/>
    </location>
</feature>
<evidence type="ECO:0000256" key="4">
    <source>
        <dbReference type="ARBA" id="ARBA00012723"/>
    </source>
</evidence>
<comment type="subcellular location">
    <subcellularLocation>
        <location evidence="2">Endoplasmic reticulum lumen</location>
    </subcellularLocation>
</comment>
<dbReference type="PANTHER" id="PTHR18929">
    <property type="entry name" value="PROTEIN DISULFIDE ISOMERASE"/>
    <property type="match status" value="1"/>
</dbReference>
<evidence type="ECO:0000256" key="11">
    <source>
        <dbReference type="PIRSR" id="PIRSR605792-51"/>
    </source>
</evidence>
<evidence type="ECO:0000256" key="12">
    <source>
        <dbReference type="RuleBase" id="RU004208"/>
    </source>
</evidence>
<dbReference type="NCBIfam" id="TIGR01126">
    <property type="entry name" value="pdi_dom"/>
    <property type="match status" value="1"/>
</dbReference>
<feature type="domain" description="Thioredoxin" evidence="15">
    <location>
        <begin position="333"/>
        <end position="470"/>
    </location>
</feature>
<feature type="domain" description="Thioredoxin" evidence="15">
    <location>
        <begin position="11"/>
        <end position="134"/>
    </location>
</feature>
<name>A0A811KLA9_9BILA</name>
<dbReference type="EC" id="5.3.4.1" evidence="4 13"/>
<keyword evidence="5 13" id="KW-0732">Signal</keyword>
<protein>
    <recommendedName>
        <fullName evidence="4 13">Protein disulfide-isomerase</fullName>
        <ecNumber evidence="4 13">5.3.4.1</ecNumber>
    </recommendedName>
</protein>
<dbReference type="GO" id="GO:0006457">
    <property type="term" value="P:protein folding"/>
    <property type="evidence" value="ECO:0007669"/>
    <property type="project" value="TreeGrafter"/>
</dbReference>
<keyword evidence="9 13" id="KW-0413">Isomerase</keyword>
<evidence type="ECO:0000256" key="13">
    <source>
        <dbReference type="RuleBase" id="RU361130"/>
    </source>
</evidence>
<dbReference type="OrthoDB" id="72053at2759"/>
<feature type="signal peptide" evidence="13">
    <location>
        <begin position="1"/>
        <end position="19"/>
    </location>
</feature>
<dbReference type="InterPro" id="IPR005792">
    <property type="entry name" value="Prot_disulphide_isomerase"/>
</dbReference>
<dbReference type="FunFam" id="3.40.30.10:FF:000027">
    <property type="entry name" value="protein disulfide-isomerase A2"/>
    <property type="match status" value="1"/>
</dbReference>
<gene>
    <name evidence="16" type="ORF">BOKJ2_LOCUS6638</name>
</gene>
<evidence type="ECO:0000313" key="17">
    <source>
        <dbReference type="Proteomes" id="UP000614601"/>
    </source>
</evidence>
<feature type="disulfide bond" description="Redox-active" evidence="11">
    <location>
        <begin position="56"/>
        <end position="59"/>
    </location>
</feature>
<evidence type="ECO:0000256" key="10">
    <source>
        <dbReference type="ARBA" id="ARBA00023284"/>
    </source>
</evidence>
<dbReference type="SUPFAM" id="SSF52833">
    <property type="entry name" value="Thioredoxin-like"/>
    <property type="match status" value="4"/>
</dbReference>
<comment type="similarity">
    <text evidence="3 12">Belongs to the protein disulfide isomerase family.</text>
</comment>
<dbReference type="Proteomes" id="UP000614601">
    <property type="component" value="Unassembled WGS sequence"/>
</dbReference>
<dbReference type="PROSITE" id="PS00194">
    <property type="entry name" value="THIOREDOXIN_1"/>
    <property type="match status" value="2"/>
</dbReference>
<feature type="compositionally biased region" description="Acidic residues" evidence="14">
    <location>
        <begin position="486"/>
        <end position="495"/>
    </location>
</feature>
<dbReference type="EMBL" id="CAJFDH010000003">
    <property type="protein sequence ID" value="CAD5216539.1"/>
    <property type="molecule type" value="Genomic_DNA"/>
</dbReference>
<evidence type="ECO:0000259" key="15">
    <source>
        <dbReference type="PROSITE" id="PS51352"/>
    </source>
</evidence>
<dbReference type="InterPro" id="IPR036249">
    <property type="entry name" value="Thioredoxin-like_sf"/>
</dbReference>
<dbReference type="AlphaFoldDB" id="A0A811KLA9"/>
<evidence type="ECO:0000256" key="14">
    <source>
        <dbReference type="SAM" id="MobiDB-lite"/>
    </source>
</evidence>
<evidence type="ECO:0000313" key="16">
    <source>
        <dbReference type="EMBL" id="CAD5216539.1"/>
    </source>
</evidence>
<dbReference type="PROSITE" id="PS51257">
    <property type="entry name" value="PROKAR_LIPOPROTEIN"/>
    <property type="match status" value="1"/>
</dbReference>
<evidence type="ECO:0000256" key="6">
    <source>
        <dbReference type="ARBA" id="ARBA00022737"/>
    </source>
</evidence>
<dbReference type="GO" id="GO:0005788">
    <property type="term" value="C:endoplasmic reticulum lumen"/>
    <property type="evidence" value="ECO:0007669"/>
    <property type="project" value="UniProtKB-SubCell"/>
</dbReference>
<dbReference type="Gene3D" id="3.40.30.10">
    <property type="entry name" value="Glutaredoxin"/>
    <property type="match status" value="4"/>
</dbReference>
<keyword evidence="8 11" id="KW-1015">Disulfide bond</keyword>
<evidence type="ECO:0000256" key="9">
    <source>
        <dbReference type="ARBA" id="ARBA00023235"/>
    </source>
</evidence>
<dbReference type="GO" id="GO:0003810">
    <property type="term" value="F:protein-glutamine gamma-glutamyltransferase activity"/>
    <property type="evidence" value="ECO:0007669"/>
    <property type="project" value="UniProtKB-ARBA"/>
</dbReference>
<feature type="compositionally biased region" description="Basic and acidic residues" evidence="14">
    <location>
        <begin position="496"/>
        <end position="509"/>
    </location>
</feature>
<organism evidence="16 17">
    <name type="scientific">Bursaphelenchus okinawaensis</name>
    <dbReference type="NCBI Taxonomy" id="465554"/>
    <lineage>
        <taxon>Eukaryota</taxon>
        <taxon>Metazoa</taxon>
        <taxon>Ecdysozoa</taxon>
        <taxon>Nematoda</taxon>
        <taxon>Chromadorea</taxon>
        <taxon>Rhabditida</taxon>
        <taxon>Tylenchina</taxon>
        <taxon>Tylenchomorpha</taxon>
        <taxon>Aphelenchoidea</taxon>
        <taxon>Aphelenchoididae</taxon>
        <taxon>Bursaphelenchus</taxon>
    </lineage>
</organism>
<evidence type="ECO:0000256" key="5">
    <source>
        <dbReference type="ARBA" id="ARBA00022729"/>
    </source>
</evidence>
<dbReference type="Pfam" id="PF13848">
    <property type="entry name" value="Thioredoxin_6"/>
    <property type="match status" value="1"/>
</dbReference>
<evidence type="ECO:0000256" key="3">
    <source>
        <dbReference type="ARBA" id="ARBA00006347"/>
    </source>
</evidence>
<dbReference type="CDD" id="cd02981">
    <property type="entry name" value="PDI_b_family"/>
    <property type="match status" value="1"/>
</dbReference>
<dbReference type="PANTHER" id="PTHR18929:SF240">
    <property type="entry name" value="PROTEIN DISULFIDE-ISOMERASE"/>
    <property type="match status" value="1"/>
</dbReference>
<evidence type="ECO:0000256" key="1">
    <source>
        <dbReference type="ARBA" id="ARBA00001182"/>
    </source>
</evidence>
<dbReference type="InterPro" id="IPR005788">
    <property type="entry name" value="PDI_thioredoxin-like_dom"/>
</dbReference>
<keyword evidence="6" id="KW-0677">Repeat</keyword>
<evidence type="ECO:0000256" key="2">
    <source>
        <dbReference type="ARBA" id="ARBA00004319"/>
    </source>
</evidence>
<dbReference type="CDD" id="cd02961">
    <property type="entry name" value="PDI_a_family"/>
    <property type="match status" value="1"/>
</dbReference>
<dbReference type="InterPro" id="IPR013766">
    <property type="entry name" value="Thioredoxin_domain"/>
</dbReference>
<dbReference type="PROSITE" id="PS51352">
    <property type="entry name" value="THIOREDOXIN_2"/>
    <property type="match status" value="2"/>
</dbReference>
<dbReference type="GO" id="GO:0034976">
    <property type="term" value="P:response to endoplasmic reticulum stress"/>
    <property type="evidence" value="ECO:0007669"/>
    <property type="project" value="TreeGrafter"/>
</dbReference>
<dbReference type="GO" id="GO:0003756">
    <property type="term" value="F:protein disulfide isomerase activity"/>
    <property type="evidence" value="ECO:0007669"/>
    <property type="project" value="UniProtKB-EC"/>
</dbReference>
<proteinExistence type="inferred from homology"/>
<comment type="catalytic activity">
    <reaction evidence="1 13">
        <text>Catalyzes the rearrangement of -S-S- bonds in proteins.</text>
        <dbReference type="EC" id="5.3.4.1"/>
    </reaction>
</comment>
<comment type="caution">
    <text evidence="16">The sequence shown here is derived from an EMBL/GenBank/DDBJ whole genome shotgun (WGS) entry which is preliminary data.</text>
</comment>
<dbReference type="Proteomes" id="UP000783686">
    <property type="component" value="Unassembled WGS sequence"/>
</dbReference>
<evidence type="ECO:0000256" key="8">
    <source>
        <dbReference type="ARBA" id="ARBA00023157"/>
    </source>
</evidence>
<dbReference type="EMBL" id="CAJFCW020000003">
    <property type="protein sequence ID" value="CAG9106129.1"/>
    <property type="molecule type" value="Genomic_DNA"/>
</dbReference>
<dbReference type="CDD" id="cd02995">
    <property type="entry name" value="PDI_a_PDI_a'_C"/>
    <property type="match status" value="1"/>
</dbReference>
<dbReference type="NCBIfam" id="TIGR01130">
    <property type="entry name" value="ER_PDI_fam"/>
    <property type="match status" value="1"/>
</dbReference>
<evidence type="ECO:0000256" key="7">
    <source>
        <dbReference type="ARBA" id="ARBA00022824"/>
    </source>
</evidence>
<keyword evidence="17" id="KW-1185">Reference proteome</keyword>
<sequence length="509" mass="57726">MTKLFCLLLSSLVISSCWAEEAITEDEGVLVLTDANFEEAIKKHDNILVEFYAPWCGHCQKLAPEYAKAAQRLAKEDSPIKLAKVDATENQALHDKFITRGYPTLKFFQKGEATDFNGRRDRNGIVEWLKTKTGLTLRTLESVEEIEEFRSRSNVVIVGYYKEEKDTEQFRKLATSIQDIPVGLVSDAKIAEKALKLKKNGVVLFKASDGESLKFEDKLADAYVWIEKNKTPLINEFSQSEANLIFGGDQKEFIVLFYKQSEETEQIKKDFRKAAKQFKGTILFVQVDVMVETNDRICDFFGVDPEDIPTIRAMSRKDGLKKFAPAKNKLSSSAIAKFAEDFKADKLSTYLKSQEIPEDWNKGLITVIVGKNFDEVARDPKKHVLVEFHAPWCAHCQNLIPAWDKLGELYKDNENVVIAKMDATLNEVEGITIRALPTISLFPKDGKDNVDFTGELELKEIVDFLVKETGEQPNGEVPEPKKEGEVKEEEVEDKEEEKASESSEEHDEL</sequence>
<accession>A0A811KLA9</accession>
<dbReference type="FunFam" id="3.40.30.10:FF:000023">
    <property type="entry name" value="Protein disulfide-isomerase"/>
    <property type="match status" value="1"/>
</dbReference>